<gene>
    <name evidence="18" type="ORF">EDD66_10780</name>
</gene>
<comment type="catalytic activity">
    <reaction evidence="13 14">
        <text>a fatty acyl-[ACP] + malonyl-[ACP] + H(+) = a 3-oxoacyl-[ACP] + holo-[ACP] + CO2</text>
        <dbReference type="Rhea" id="RHEA:22836"/>
        <dbReference type="Rhea" id="RHEA-COMP:9623"/>
        <dbReference type="Rhea" id="RHEA-COMP:9685"/>
        <dbReference type="Rhea" id="RHEA-COMP:9916"/>
        <dbReference type="Rhea" id="RHEA-COMP:14125"/>
        <dbReference type="ChEBI" id="CHEBI:15378"/>
        <dbReference type="ChEBI" id="CHEBI:16526"/>
        <dbReference type="ChEBI" id="CHEBI:64479"/>
        <dbReference type="ChEBI" id="CHEBI:78449"/>
        <dbReference type="ChEBI" id="CHEBI:78776"/>
        <dbReference type="ChEBI" id="CHEBI:138651"/>
    </reaction>
</comment>
<evidence type="ECO:0000256" key="3">
    <source>
        <dbReference type="ARBA" id="ARBA00012356"/>
    </source>
</evidence>
<dbReference type="NCBIfam" id="TIGR03150">
    <property type="entry name" value="fabF"/>
    <property type="match status" value="1"/>
</dbReference>
<organism evidence="18 19">
    <name type="scientific">Mobilisporobacter senegalensis</name>
    <dbReference type="NCBI Taxonomy" id="1329262"/>
    <lineage>
        <taxon>Bacteria</taxon>
        <taxon>Bacillati</taxon>
        <taxon>Bacillota</taxon>
        <taxon>Clostridia</taxon>
        <taxon>Lachnospirales</taxon>
        <taxon>Lachnospiraceae</taxon>
        <taxon>Mobilisporobacter</taxon>
    </lineage>
</organism>
<accession>A0A3N1XKG9</accession>
<evidence type="ECO:0000256" key="10">
    <source>
        <dbReference type="ARBA" id="ARBA00023315"/>
    </source>
</evidence>
<dbReference type="EMBL" id="RJVG01000007">
    <property type="protein sequence ID" value="ROR27166.1"/>
    <property type="molecule type" value="Genomic_DNA"/>
</dbReference>
<evidence type="ECO:0000313" key="19">
    <source>
        <dbReference type="Proteomes" id="UP000273083"/>
    </source>
</evidence>
<evidence type="ECO:0000256" key="16">
    <source>
        <dbReference type="RuleBase" id="RU003694"/>
    </source>
</evidence>
<dbReference type="SUPFAM" id="SSF53901">
    <property type="entry name" value="Thiolase-like"/>
    <property type="match status" value="2"/>
</dbReference>
<dbReference type="Proteomes" id="UP000273083">
    <property type="component" value="Unassembled WGS sequence"/>
</dbReference>
<evidence type="ECO:0000256" key="11">
    <source>
        <dbReference type="ARBA" id="ARBA00024006"/>
    </source>
</evidence>
<evidence type="ECO:0000256" key="8">
    <source>
        <dbReference type="ARBA" id="ARBA00023098"/>
    </source>
</evidence>
<keyword evidence="19" id="KW-1185">Reference proteome</keyword>
<comment type="pathway">
    <text evidence="1 14">Lipid metabolism; fatty acid biosynthesis.</text>
</comment>
<keyword evidence="7" id="KW-0276">Fatty acid metabolism</keyword>
<sequence>MKRVVVTGMGVITPIGNSVDKFWSNIKNQTVAIKDLTRFDNSDYKVKLAAQVDDFDPTEYMDFKTAKRMDLFCQYAVAASAQAIQDAGLDLEKEDLTRIGISVGSGIGSLQVLEKDHEKLLNKGPNRISPLMVPMMISNMAAGNVSIAFGLKGKSINVVTACATGTHSIGEAYRSIQCGDADAFVAGGTEAAITPLGIAGFGALTALSTATDPKRASIPFDKERSGFIMGEGAGVVILESLEHAKARGAKILAEVVGYGATSDAYHITSPAEDGEGAARAMLLTVKEAGISPEDVDYINAHGTSTHHNDLFETIAIKRAFGDHAYKLNVNSTKSMTGHLLGAAGAVEFITCVKSVMENYIHATAGYQVPDEELDLNYTKEPVEKEVNYAISNSLGFGGHNGSIMVKKYVE</sequence>
<keyword evidence="5 14" id="KW-0444">Lipid biosynthesis</keyword>
<protein>
    <recommendedName>
        <fullName evidence="4 14">3-oxoacyl-[acyl-carrier-protein] synthase 2</fullName>
        <ecNumber evidence="3 14">2.3.1.179</ecNumber>
    </recommendedName>
</protein>
<dbReference type="PIRSF" id="PIRSF000447">
    <property type="entry name" value="KAS_II"/>
    <property type="match status" value="1"/>
</dbReference>
<dbReference type="InterPro" id="IPR000794">
    <property type="entry name" value="Beta-ketoacyl_synthase"/>
</dbReference>
<dbReference type="RefSeq" id="WP_123609863.1">
    <property type="nucleotide sequence ID" value="NZ_RJVG01000007.1"/>
</dbReference>
<evidence type="ECO:0000256" key="14">
    <source>
        <dbReference type="PIRNR" id="PIRNR000447"/>
    </source>
</evidence>
<comment type="catalytic activity">
    <reaction evidence="12 14">
        <text>(9Z)-hexadecenoyl-[ACP] + malonyl-[ACP] + H(+) = 3-oxo-(11Z)-octadecenoyl-[ACP] + holo-[ACP] + CO2</text>
        <dbReference type="Rhea" id="RHEA:55040"/>
        <dbReference type="Rhea" id="RHEA-COMP:9623"/>
        <dbReference type="Rhea" id="RHEA-COMP:9685"/>
        <dbReference type="Rhea" id="RHEA-COMP:10800"/>
        <dbReference type="Rhea" id="RHEA-COMP:14074"/>
        <dbReference type="ChEBI" id="CHEBI:15378"/>
        <dbReference type="ChEBI" id="CHEBI:16526"/>
        <dbReference type="ChEBI" id="CHEBI:64479"/>
        <dbReference type="ChEBI" id="CHEBI:78449"/>
        <dbReference type="ChEBI" id="CHEBI:83989"/>
        <dbReference type="ChEBI" id="CHEBI:138538"/>
        <dbReference type="EC" id="2.3.1.179"/>
    </reaction>
</comment>
<dbReference type="InterPro" id="IPR016039">
    <property type="entry name" value="Thiolase-like"/>
</dbReference>
<feature type="active site" description="For beta-ketoacyl synthase activity" evidence="15">
    <location>
        <position position="162"/>
    </location>
</feature>
<evidence type="ECO:0000256" key="6">
    <source>
        <dbReference type="ARBA" id="ARBA00022679"/>
    </source>
</evidence>
<evidence type="ECO:0000313" key="18">
    <source>
        <dbReference type="EMBL" id="ROR27166.1"/>
    </source>
</evidence>
<dbReference type="InterPro" id="IPR014030">
    <property type="entry name" value="Ketoacyl_synth_N"/>
</dbReference>
<dbReference type="InterPro" id="IPR017568">
    <property type="entry name" value="3-oxoacyl-ACP_synth-2"/>
</dbReference>
<proteinExistence type="inferred from homology"/>
<evidence type="ECO:0000256" key="4">
    <source>
        <dbReference type="ARBA" id="ARBA00014657"/>
    </source>
</evidence>
<dbReference type="Pfam" id="PF02801">
    <property type="entry name" value="Ketoacyl-synt_C"/>
    <property type="match status" value="1"/>
</dbReference>
<dbReference type="InterPro" id="IPR018201">
    <property type="entry name" value="Ketoacyl_synth_AS"/>
</dbReference>
<dbReference type="EC" id="2.3.1.179" evidence="3 14"/>
<dbReference type="SMART" id="SM00825">
    <property type="entry name" value="PKS_KS"/>
    <property type="match status" value="1"/>
</dbReference>
<dbReference type="NCBIfam" id="NF005589">
    <property type="entry name" value="PRK07314.1"/>
    <property type="match status" value="1"/>
</dbReference>
<evidence type="ECO:0000256" key="5">
    <source>
        <dbReference type="ARBA" id="ARBA00022516"/>
    </source>
</evidence>
<evidence type="ECO:0000256" key="9">
    <source>
        <dbReference type="ARBA" id="ARBA00023160"/>
    </source>
</evidence>
<keyword evidence="8" id="KW-0443">Lipid metabolism</keyword>
<dbReference type="Gene3D" id="3.40.47.10">
    <property type="match status" value="2"/>
</dbReference>
<dbReference type="GO" id="GO:0006633">
    <property type="term" value="P:fatty acid biosynthetic process"/>
    <property type="evidence" value="ECO:0007669"/>
    <property type="project" value="UniProtKB-UniRule"/>
</dbReference>
<name>A0A3N1XKG9_9FIRM</name>
<dbReference type="PROSITE" id="PS00606">
    <property type="entry name" value="KS3_1"/>
    <property type="match status" value="1"/>
</dbReference>
<evidence type="ECO:0000256" key="2">
    <source>
        <dbReference type="ARBA" id="ARBA00008467"/>
    </source>
</evidence>
<comment type="caution">
    <text evidence="18">The sequence shown here is derived from an EMBL/GenBank/DDBJ whole genome shotgun (WGS) entry which is preliminary data.</text>
</comment>
<dbReference type="OrthoDB" id="9808669at2"/>
<dbReference type="FunFam" id="3.40.47.10:FF:000009">
    <property type="entry name" value="3-oxoacyl-[acyl-carrier-protein] synthase 2"/>
    <property type="match status" value="1"/>
</dbReference>
<evidence type="ECO:0000256" key="13">
    <source>
        <dbReference type="ARBA" id="ARBA00047659"/>
    </source>
</evidence>
<dbReference type="InterPro" id="IPR014031">
    <property type="entry name" value="Ketoacyl_synth_C"/>
</dbReference>
<comment type="function">
    <text evidence="11 14">Involved in the type II fatty acid elongation cycle. Catalyzes the elongation of a wide range of acyl-ACP by the addition of two carbons from malonyl-ACP to an acyl acceptor. Can efficiently catalyze the conversion of palmitoleoyl-ACP (cis-hexadec-9-enoyl-ACP) to cis-vaccenoyl-ACP (cis-octadec-11-enoyl-ACP), an essential step in the thermal regulation of fatty acid composition.</text>
</comment>
<dbReference type="UniPathway" id="UPA00094"/>
<comment type="similarity">
    <text evidence="2 14 16">Belongs to the thiolase-like superfamily. Beta-ketoacyl-ACP synthases family.</text>
</comment>
<keyword evidence="10 14" id="KW-0012">Acyltransferase</keyword>
<dbReference type="AlphaFoldDB" id="A0A3N1XKG9"/>
<dbReference type="PROSITE" id="PS52004">
    <property type="entry name" value="KS3_2"/>
    <property type="match status" value="1"/>
</dbReference>
<dbReference type="GO" id="GO:0004315">
    <property type="term" value="F:3-oxoacyl-[acyl-carrier-protein] synthase activity"/>
    <property type="evidence" value="ECO:0007669"/>
    <property type="project" value="UniProtKB-UniRule"/>
</dbReference>
<evidence type="ECO:0000259" key="17">
    <source>
        <dbReference type="PROSITE" id="PS52004"/>
    </source>
</evidence>
<keyword evidence="9 14" id="KW-0275">Fatty acid biosynthesis</keyword>
<dbReference type="PANTHER" id="PTHR11712">
    <property type="entry name" value="POLYKETIDE SYNTHASE-RELATED"/>
    <property type="match status" value="1"/>
</dbReference>
<dbReference type="InterPro" id="IPR020841">
    <property type="entry name" value="PKS_Beta-ketoAc_synthase_dom"/>
</dbReference>
<reference evidence="18 19" key="1">
    <citation type="submission" date="2018-11" db="EMBL/GenBank/DDBJ databases">
        <title>Genomic Encyclopedia of Type Strains, Phase IV (KMG-IV): sequencing the most valuable type-strain genomes for metagenomic binning, comparative biology and taxonomic classification.</title>
        <authorList>
            <person name="Goeker M."/>
        </authorList>
    </citation>
    <scope>NUCLEOTIDE SEQUENCE [LARGE SCALE GENOMIC DNA]</scope>
    <source>
        <strain evidence="18 19">DSM 26537</strain>
    </source>
</reference>
<feature type="domain" description="Ketosynthase family 3 (KS3)" evidence="17">
    <location>
        <begin position="1"/>
        <end position="407"/>
    </location>
</feature>
<evidence type="ECO:0000256" key="15">
    <source>
        <dbReference type="PIRSR" id="PIRSR000447-1"/>
    </source>
</evidence>
<evidence type="ECO:0000256" key="12">
    <source>
        <dbReference type="ARBA" id="ARBA00047318"/>
    </source>
</evidence>
<dbReference type="PANTHER" id="PTHR11712:SF336">
    <property type="entry name" value="3-OXOACYL-[ACYL-CARRIER-PROTEIN] SYNTHASE, MITOCHONDRIAL"/>
    <property type="match status" value="1"/>
</dbReference>
<dbReference type="CDD" id="cd00834">
    <property type="entry name" value="KAS_I_II"/>
    <property type="match status" value="1"/>
</dbReference>
<dbReference type="Pfam" id="PF00109">
    <property type="entry name" value="ketoacyl-synt"/>
    <property type="match status" value="1"/>
</dbReference>
<dbReference type="GO" id="GO:0005829">
    <property type="term" value="C:cytosol"/>
    <property type="evidence" value="ECO:0007669"/>
    <property type="project" value="TreeGrafter"/>
</dbReference>
<keyword evidence="6 14" id="KW-0808">Transferase</keyword>
<evidence type="ECO:0000256" key="7">
    <source>
        <dbReference type="ARBA" id="ARBA00022832"/>
    </source>
</evidence>
<evidence type="ECO:0000256" key="1">
    <source>
        <dbReference type="ARBA" id="ARBA00005194"/>
    </source>
</evidence>